<feature type="region of interest" description="Disordered" evidence="1">
    <location>
        <begin position="993"/>
        <end position="1015"/>
    </location>
</feature>
<feature type="domain" description="DUF3020" evidence="2">
    <location>
        <begin position="767"/>
        <end position="815"/>
    </location>
</feature>
<dbReference type="AlphaFoldDB" id="A0AA91PVP7"/>
<feature type="region of interest" description="Disordered" evidence="1">
    <location>
        <begin position="242"/>
        <end position="262"/>
    </location>
</feature>
<feature type="compositionally biased region" description="Basic and acidic residues" evidence="1">
    <location>
        <begin position="1"/>
        <end position="25"/>
    </location>
</feature>
<dbReference type="InterPro" id="IPR021386">
    <property type="entry name" value="SPP41_DUF3020"/>
</dbReference>
<dbReference type="EMBL" id="LYUB02000022">
    <property type="protein sequence ID" value="OVF05517.1"/>
    <property type="molecule type" value="Genomic_DNA"/>
</dbReference>
<feature type="compositionally biased region" description="Polar residues" evidence="1">
    <location>
        <begin position="140"/>
        <end position="164"/>
    </location>
</feature>
<evidence type="ECO:0000259" key="2">
    <source>
        <dbReference type="Pfam" id="PF11223"/>
    </source>
</evidence>
<dbReference type="Proteomes" id="UP000195602">
    <property type="component" value="Unassembled WGS sequence"/>
</dbReference>
<evidence type="ECO:0000256" key="1">
    <source>
        <dbReference type="SAM" id="MobiDB-lite"/>
    </source>
</evidence>
<name>A0AA91PVP7_CLALS</name>
<proteinExistence type="predicted"/>
<organism evidence="3 4">
    <name type="scientific">Clavispora lusitaniae</name>
    <name type="common">Candida lusitaniae</name>
    <dbReference type="NCBI Taxonomy" id="36911"/>
    <lineage>
        <taxon>Eukaryota</taxon>
        <taxon>Fungi</taxon>
        <taxon>Dikarya</taxon>
        <taxon>Ascomycota</taxon>
        <taxon>Saccharomycotina</taxon>
        <taxon>Pichiomycetes</taxon>
        <taxon>Metschnikowiaceae</taxon>
        <taxon>Clavispora</taxon>
    </lineage>
</organism>
<comment type="caution">
    <text evidence="3">The sequence shown here is derived from an EMBL/GenBank/DDBJ whole genome shotgun (WGS) entry which is preliminary data.</text>
</comment>
<sequence>MSEHSRSHSPEHSQIHEDTGTHPHPLDMGPSNSQTEDHNLDLEGAIGDAFKQFAFLNQDDTKDESELHHEQSQQSSENHDDSIDLEAAVGKAFSELTESMPHASTYDSGTQNEPSEHGKAQEIRQKSYEHQKENEHEIENPNQLSSEHSQQQGYENPDDQSNSHPAEEDIGLEAAVGNAFSSIEKEMMNHHNEAQNHESKVDGTQGSETEKVSSHSTSFPIEDSEELDLEAAIGNAFKNISGDLQANDQNDVPQENGPAQTEKNTTYEAKHQNNQPNPDDNKLEDAIEQAFKALSKEFELNHGPKGSTETSTGEDDSILHEAIFASFNEIMGSEKRRQSVDLQNKTDTRNLAGVVKNVVQQMSSAQASGSHDMQITKDAIHDLAQEITNHAHGQELHKEPLRPKDIPHIDENVLAHFQMEANKKDDKHSEDNREDLEIKNVFASAVRNALQKGDDSTEPTGEKSEALEKLHMNDILQNAFNMAMSNPQELLTSIDLHEVDIGHSDSQNRENSLSTAAAIAALSVKEALSKQEEFKESSEPGSSDNNHTVSSQNKSLSIAETLALHRSSMSNVQKRDLTPSSAIEGTPRVDPQKMSAMNPQLSSILSSLSQHIQSGNQSQNLMMVIRQMTNALMLNKSSSYSMSSATLELLQEVRAHPNEQKFYIDSLNKARGFLSKEATSTVKRKALSLIENVIGLVRGKPEAQSMNVDPYTESEGNDDINSPILSQFYSSAFSTLSNFNNRFRSTLAGAKPNVDSNEYKERIRIENRERKKRWREENAERNKDNDLRSRVIKRATYMFGEGSTPEKKAWIEEEFNKRRAKRLAKQKKEEVEKPVDTRLFAESAGSDTKSASTIYAQDPKFVKRLSDFFKIVAESGNDEDPQALMTAASAATAVAATEYAHSHGISEGHPISDAMSQILTNVLDATVRSGNHNRISFLSKDPLFQSTTSATNTQSSELINRISSLSGIQGIELDNKRAAIDIIRDSRKRFGADLFSNDPKRPHTENTNTGGYVEKDKTTMSRIQYEIDQLRNSITTSTSGHIWGSSTGLKMPSYKKPTAPEDKAHDNIRAQVSTPSLPIVASPFISNKIGIKSDPATTSSISGGLRKPGSFQRPAFSRSTRGRNVEFPTLYSASFSQK</sequence>
<feature type="region of interest" description="Disordered" evidence="1">
    <location>
        <begin position="530"/>
        <end position="555"/>
    </location>
</feature>
<reference evidence="3 4" key="1">
    <citation type="submission" date="2017-04" db="EMBL/GenBank/DDBJ databases">
        <title>Draft genome of the yeast Clavispora lusitaniae type strain CBS 6936.</title>
        <authorList>
            <person name="Durrens P."/>
            <person name="Klopp C."/>
            <person name="Biteau N."/>
            <person name="Fitton-Ouhabi V."/>
            <person name="Dementhon K."/>
            <person name="Accoceberry I."/>
            <person name="Sherman D.J."/>
            <person name="Noel T."/>
        </authorList>
    </citation>
    <scope>NUCLEOTIDE SEQUENCE [LARGE SCALE GENOMIC DNA]</scope>
    <source>
        <strain evidence="3 4">CBS 6936</strain>
    </source>
</reference>
<feature type="compositionally biased region" description="Basic and acidic residues" evidence="1">
    <location>
        <begin position="64"/>
        <end position="82"/>
    </location>
</feature>
<feature type="compositionally biased region" description="Polar residues" evidence="1">
    <location>
        <begin position="539"/>
        <end position="555"/>
    </location>
</feature>
<feature type="compositionally biased region" description="Basic and acidic residues" evidence="1">
    <location>
        <begin position="183"/>
        <end position="201"/>
    </location>
</feature>
<feature type="compositionally biased region" description="Basic and acidic residues" evidence="1">
    <location>
        <begin position="114"/>
        <end position="139"/>
    </location>
</feature>
<protein>
    <recommendedName>
        <fullName evidence="2">DUF3020 domain-containing protein</fullName>
    </recommendedName>
</protein>
<feature type="compositionally biased region" description="Polar residues" evidence="1">
    <location>
        <begin position="567"/>
        <end position="583"/>
    </location>
</feature>
<dbReference type="Pfam" id="PF11223">
    <property type="entry name" value="DUF3020"/>
    <property type="match status" value="1"/>
</dbReference>
<dbReference type="KEGG" id="clus:A9F13_22g00605"/>
<evidence type="ECO:0000313" key="4">
    <source>
        <dbReference type="Proteomes" id="UP000195602"/>
    </source>
</evidence>
<feature type="region of interest" description="Disordered" evidence="1">
    <location>
        <begin position="1096"/>
        <end position="1119"/>
    </location>
</feature>
<feature type="region of interest" description="Disordered" evidence="1">
    <location>
        <begin position="567"/>
        <end position="592"/>
    </location>
</feature>
<feature type="region of interest" description="Disordered" evidence="1">
    <location>
        <begin position="1"/>
        <end position="227"/>
    </location>
</feature>
<gene>
    <name evidence="3" type="ORF">A9F13_22g00605</name>
</gene>
<accession>A0AA91PVP7</accession>
<evidence type="ECO:0000313" key="3">
    <source>
        <dbReference type="EMBL" id="OVF05517.1"/>
    </source>
</evidence>